<keyword evidence="7" id="KW-0067">ATP-binding</keyword>
<protein>
    <submittedName>
        <fullName evidence="11">Exodeoxyribonuclease V subunit gamma</fullName>
        <ecNumber evidence="11">3.1.11.5</ecNumber>
    </submittedName>
</protein>
<dbReference type="InterPro" id="IPR041500">
    <property type="entry name" value="RecC_C"/>
</dbReference>
<evidence type="ECO:0000256" key="8">
    <source>
        <dbReference type="ARBA" id="ARBA00023125"/>
    </source>
</evidence>
<dbReference type="PANTHER" id="PTHR30591">
    <property type="entry name" value="RECBCD ENZYME SUBUNIT RECC"/>
    <property type="match status" value="1"/>
</dbReference>
<dbReference type="GO" id="GO:0008854">
    <property type="term" value="F:exodeoxyribonuclease V activity"/>
    <property type="evidence" value="ECO:0007669"/>
    <property type="project" value="UniProtKB-EC"/>
</dbReference>
<keyword evidence="5" id="KW-0347">Helicase</keyword>
<dbReference type="Pfam" id="PF04257">
    <property type="entry name" value="Exonuc_V_gamma"/>
    <property type="match status" value="1"/>
</dbReference>
<evidence type="ECO:0000256" key="1">
    <source>
        <dbReference type="ARBA" id="ARBA00022722"/>
    </source>
</evidence>
<dbReference type="Proteomes" id="UP001595533">
    <property type="component" value="Unassembled WGS sequence"/>
</dbReference>
<dbReference type="Pfam" id="PF17946">
    <property type="entry name" value="RecC_C"/>
    <property type="match status" value="1"/>
</dbReference>
<evidence type="ECO:0000313" key="11">
    <source>
        <dbReference type="EMBL" id="MFC3193445.1"/>
    </source>
</evidence>
<evidence type="ECO:0000256" key="5">
    <source>
        <dbReference type="ARBA" id="ARBA00022806"/>
    </source>
</evidence>
<evidence type="ECO:0000256" key="7">
    <source>
        <dbReference type="ARBA" id="ARBA00022840"/>
    </source>
</evidence>
<reference evidence="12" key="1">
    <citation type="journal article" date="2019" name="Int. J. Syst. Evol. Microbiol.">
        <title>The Global Catalogue of Microorganisms (GCM) 10K type strain sequencing project: providing services to taxonomists for standard genome sequencing and annotation.</title>
        <authorList>
            <consortium name="The Broad Institute Genomics Platform"/>
            <consortium name="The Broad Institute Genome Sequencing Center for Infectious Disease"/>
            <person name="Wu L."/>
            <person name="Ma J."/>
        </authorList>
    </citation>
    <scope>NUCLEOTIDE SEQUENCE [LARGE SCALE GENOMIC DNA]</scope>
    <source>
        <strain evidence="12">KCTC 42953</strain>
    </source>
</reference>
<organism evidence="11 12">
    <name type="scientific">Marinicella sediminis</name>
    <dbReference type="NCBI Taxonomy" id="1792834"/>
    <lineage>
        <taxon>Bacteria</taxon>
        <taxon>Pseudomonadati</taxon>
        <taxon>Pseudomonadota</taxon>
        <taxon>Gammaproteobacteria</taxon>
        <taxon>Lysobacterales</taxon>
        <taxon>Marinicellaceae</taxon>
        <taxon>Marinicella</taxon>
    </lineage>
</organism>
<gene>
    <name evidence="11" type="ORF">ACFODZ_04210</name>
</gene>
<dbReference type="Gene3D" id="3.40.50.300">
    <property type="entry name" value="P-loop containing nucleotide triphosphate hydrolases"/>
    <property type="match status" value="2"/>
</dbReference>
<dbReference type="Gene3D" id="1.10.10.160">
    <property type="match status" value="1"/>
</dbReference>
<dbReference type="EC" id="3.1.11.5" evidence="11"/>
<evidence type="ECO:0000256" key="2">
    <source>
        <dbReference type="ARBA" id="ARBA00022741"/>
    </source>
</evidence>
<sequence length="1183" mass="134630">MNTPRIQLYFSHAVELLATKLAHEVSREQRQNGVFVQPSIVVPNANMQRYLQLQLASHNGVCANVAFPFLETGLMQFINQITGRQSTQLTQNNLAWSVWRKLTMDNWREMPEYRPLNRYLPTTDGDQLASAKRWQLSQRLAKLLLDYESQRPEMIIDWLAGKLRFAGSQDVHLRETELLQKTLYLSLARQEAGDARTLFQAMLELAEHPPSPGGQAIHVFTPSRLSQLHRKILNLLARHHTVHIYQLNVCAEYWEDVQTPAEARWLAAGLSQFRRIEPLVTDQQGLTLSKQDVAEQFTELPPMDDENPLLSAWGKPGREALKLFSELEEEAVYCEVHFAEQWLREEGQQSDSLLHAIQRQVMHRRHETRVVKDPSALMSLQLANAPTIEREVAAVYQSIVSNLQHNPKLNLSDVAVLVTDMNQYRFVIEQVFEEHNKRLGLHIPYAIVDSTVATESRYADAVTDLFQMLQDDLMRAAVFRWLDNPCVQAANQLSADDWQRWLDLSTQLGIYGGYQQLYHQDNVHHPEPFTWEQGLSRLRLALAVDLPDEAAAFPLTAEQLGQLTELIDTLYGWHVRFRKPMSTVQWQKQLSVMFEQLITVPEELAQEQVVQMALFDSLHKLAEAEPELILNWADIRQFIDQELKQIPAGKGHYLTGGVVCAALQPMRPIPFKITYVLGLSDTHFPGRVSKETLDLTHRSRRIGDINTIETNQYLFLETLMCTRERLYLSYVGKNLLKDEDISPSPVLLTLQKYATELLHREELDLAELPVHELPLLATHSGIFGQNGLPWPDIMVNFTSPKSQDGEAVVQCDKEVTTDLADAPEVVDVSLKELADYLQNPQRALLTKKGVLPAHPEDESQVEHEPFEWPPLKKHELFCEALALWFAAEQNASFAETLKSVYQQMLLHSSAPVEPFAQLESLTSHEDQLVAIKTEVAEVRPLGDVVLGDAPSQQSPGLQLPAIELSVSGGRVVRLHGLARQVYMSEAGLSHQLVFSSQKNISEWNDKLLQPFLHWCCWQLSDHPVAPDHQVLVLGADKTTGCTLKVVTNEAISFGQRTTIAQYLKTLVEDYLAEVDGFLPAAHLPAMTVNYKAKQAQDVPFLGSKSKSSSISYLAYLLDNLNREDRDQLSQTYQSAIQWREYENVLQLVECQPMNDYLKAYRQRFLPLYYMLKGVAPDQARRPG</sequence>
<keyword evidence="8" id="KW-0238">DNA-binding</keyword>
<dbReference type="InterPro" id="IPR006697">
    <property type="entry name" value="RecC"/>
</dbReference>
<name>A0ABV7J5M3_9GAMM</name>
<feature type="domain" description="RecC C-terminal" evidence="10">
    <location>
        <begin position="827"/>
        <end position="1079"/>
    </location>
</feature>
<keyword evidence="6" id="KW-0269">Exonuclease</keyword>
<dbReference type="RefSeq" id="WP_077410212.1">
    <property type="nucleotide sequence ID" value="NZ_JBHRTS010000002.1"/>
</dbReference>
<dbReference type="Gene3D" id="3.40.50.10930">
    <property type="match status" value="1"/>
</dbReference>
<dbReference type="InterPro" id="IPR013986">
    <property type="entry name" value="DExx_box_DNA_helicase_dom_sf"/>
</dbReference>
<evidence type="ECO:0000259" key="10">
    <source>
        <dbReference type="Pfam" id="PF17946"/>
    </source>
</evidence>
<keyword evidence="2" id="KW-0547">Nucleotide-binding</keyword>
<accession>A0ABV7J5M3</accession>
<comment type="caution">
    <text evidence="11">The sequence shown here is derived from an EMBL/GenBank/DDBJ whole genome shotgun (WGS) entry which is preliminary data.</text>
</comment>
<proteinExistence type="predicted"/>
<keyword evidence="9" id="KW-0234">DNA repair</keyword>
<evidence type="ECO:0000256" key="3">
    <source>
        <dbReference type="ARBA" id="ARBA00022763"/>
    </source>
</evidence>
<evidence type="ECO:0000313" key="12">
    <source>
        <dbReference type="Proteomes" id="UP001595533"/>
    </source>
</evidence>
<dbReference type="EMBL" id="JBHRTS010000002">
    <property type="protein sequence ID" value="MFC3193445.1"/>
    <property type="molecule type" value="Genomic_DNA"/>
</dbReference>
<dbReference type="SUPFAM" id="SSF52540">
    <property type="entry name" value="P-loop containing nucleoside triphosphate hydrolases"/>
    <property type="match status" value="2"/>
</dbReference>
<keyword evidence="4 11" id="KW-0378">Hydrolase</keyword>
<dbReference type="InterPro" id="IPR027417">
    <property type="entry name" value="P-loop_NTPase"/>
</dbReference>
<keyword evidence="3" id="KW-0227">DNA damage</keyword>
<evidence type="ECO:0000256" key="4">
    <source>
        <dbReference type="ARBA" id="ARBA00022801"/>
    </source>
</evidence>
<keyword evidence="12" id="KW-1185">Reference proteome</keyword>
<dbReference type="PIRSF" id="PIRSF000980">
    <property type="entry name" value="RecC"/>
    <property type="match status" value="1"/>
</dbReference>
<keyword evidence="1" id="KW-0540">Nuclease</keyword>
<evidence type="ECO:0000256" key="9">
    <source>
        <dbReference type="ARBA" id="ARBA00023204"/>
    </source>
</evidence>
<evidence type="ECO:0000256" key="6">
    <source>
        <dbReference type="ARBA" id="ARBA00022839"/>
    </source>
</evidence>
<dbReference type="PANTHER" id="PTHR30591:SF1">
    <property type="entry name" value="RECBCD ENZYME SUBUNIT RECC"/>
    <property type="match status" value="1"/>
</dbReference>